<evidence type="ECO:0000313" key="2">
    <source>
        <dbReference type="Proteomes" id="UP001500729"/>
    </source>
</evidence>
<reference evidence="2" key="1">
    <citation type="journal article" date="2019" name="Int. J. Syst. Evol. Microbiol.">
        <title>The Global Catalogue of Microorganisms (GCM) 10K type strain sequencing project: providing services to taxonomists for standard genome sequencing and annotation.</title>
        <authorList>
            <consortium name="The Broad Institute Genomics Platform"/>
            <consortium name="The Broad Institute Genome Sequencing Center for Infectious Disease"/>
            <person name="Wu L."/>
            <person name="Ma J."/>
        </authorList>
    </citation>
    <scope>NUCLEOTIDE SEQUENCE [LARGE SCALE GENOMIC DNA]</scope>
    <source>
        <strain evidence="2">JCM 10303</strain>
    </source>
</reference>
<protein>
    <submittedName>
        <fullName evidence="1">Uncharacterized protein</fullName>
    </submittedName>
</protein>
<evidence type="ECO:0000313" key="1">
    <source>
        <dbReference type="EMBL" id="GAA0510129.1"/>
    </source>
</evidence>
<gene>
    <name evidence="1" type="ORF">GCM10009533_06180</name>
</gene>
<sequence>MGTVATTGIWSSTIGADGYHTYGEGTDNEFDVDLKVNIAFEDGTKTDLGFRFHHNETDGDYNPDPVDLPAFISPETVTVDGASTR</sequence>
<dbReference type="Proteomes" id="UP001500729">
    <property type="component" value="Unassembled WGS sequence"/>
</dbReference>
<dbReference type="EMBL" id="BAAAGS010000003">
    <property type="protein sequence ID" value="GAA0510129.1"/>
    <property type="molecule type" value="Genomic_DNA"/>
</dbReference>
<organism evidence="1 2">
    <name type="scientific">Saccharopolyspora erythraea</name>
    <name type="common">Streptomyces erythraeus</name>
    <dbReference type="NCBI Taxonomy" id="1836"/>
    <lineage>
        <taxon>Bacteria</taxon>
        <taxon>Bacillati</taxon>
        <taxon>Actinomycetota</taxon>
        <taxon>Actinomycetes</taxon>
        <taxon>Pseudonocardiales</taxon>
        <taxon>Pseudonocardiaceae</taxon>
        <taxon>Saccharopolyspora</taxon>
    </lineage>
</organism>
<name>A0ABP3LZU0_SACER</name>
<proteinExistence type="predicted"/>
<comment type="caution">
    <text evidence="1">The sequence shown here is derived from an EMBL/GenBank/DDBJ whole genome shotgun (WGS) entry which is preliminary data.</text>
</comment>
<accession>A0ABP3LZU0</accession>
<keyword evidence="2" id="KW-1185">Reference proteome</keyword>
<dbReference type="RefSeq" id="WP_009950594.1">
    <property type="nucleotide sequence ID" value="NZ_BAAAGS010000003.1"/>
</dbReference>